<dbReference type="Proteomes" id="UP001642484">
    <property type="component" value="Unassembled WGS sequence"/>
</dbReference>
<name>A0ABP0N799_9DINO</name>
<gene>
    <name evidence="1" type="ORF">CCMP2556_LOCUS29288</name>
</gene>
<organism evidence="1 2">
    <name type="scientific">Durusdinium trenchii</name>
    <dbReference type="NCBI Taxonomy" id="1381693"/>
    <lineage>
        <taxon>Eukaryota</taxon>
        <taxon>Sar</taxon>
        <taxon>Alveolata</taxon>
        <taxon>Dinophyceae</taxon>
        <taxon>Suessiales</taxon>
        <taxon>Symbiodiniaceae</taxon>
        <taxon>Durusdinium</taxon>
    </lineage>
</organism>
<comment type="caution">
    <text evidence="1">The sequence shown here is derived from an EMBL/GenBank/DDBJ whole genome shotgun (WGS) entry which is preliminary data.</text>
</comment>
<sequence>MLQKGTQSYLAGAAFLKANCLQAFRRILTGPLDDLAASTSRMMIALSKSCYGVHVHMLDILETVLAAIGNPASGSLRVISLSELFVALSDQRTVEVLGGIIELPNIMAFLGLARSSVAARRELVQKWLENFGSSLYELDEVSESFAKSTLEGLLYVSSRSTLDPDEATDFRKALFSLILKRVETWRNSYFGPYEFLSETVMSSLVPMCEMQPDLCGALVALFHSFITHGETRLLERVWAGGFVPWLCKRLGDKSKIQLAMAEREPLVVEGGSKEIPRDVPHQVAKGWDRHKDMVSMQAMVVRIVTELYNLFPADFGAAVAKEESLVRNLREHVTFYCQQTDWPMKEDKEVTDAVEAIMCYEMQLALRLVYDINEDLQRLLVQQGLLGVCCTILLPTPKRQQEMRAAIGEERSRVCAKWRQTDLDRWYSAAFGKRAPPRSVVALWSLPLRDLRFTCWPGSRRARIVTALRGGKSLADFENLEANIKSAISPEANAFLRILNILGELSKTDDAPDTSTKEGLKELVLRHIQASKLDIDEVKTLPGFQNAEAVLGNLKSTLEKTLSDLRQKLEAQKIALKPIFDDYLQWSSSLAKPGLQPIAELEMMAQTLVPFKDDFKPDVEGGSADSLIASFNEFVNLGSLLGQELSLTAACLIGADLSTTDLSKVDIVKQVAGFYQYCQSHNLSKKVLPKPLVERLDKIVKD</sequence>
<reference evidence="1 2" key="1">
    <citation type="submission" date="2024-02" db="EMBL/GenBank/DDBJ databases">
        <authorList>
            <person name="Chen Y."/>
            <person name="Shah S."/>
            <person name="Dougan E. K."/>
            <person name="Thang M."/>
            <person name="Chan C."/>
        </authorList>
    </citation>
    <scope>NUCLEOTIDE SEQUENCE [LARGE SCALE GENOMIC DNA]</scope>
</reference>
<dbReference type="EMBL" id="CAXAMN010021429">
    <property type="protein sequence ID" value="CAK9059489.1"/>
    <property type="molecule type" value="Genomic_DNA"/>
</dbReference>
<protein>
    <submittedName>
        <fullName evidence="1">Uncharacterized protein</fullName>
    </submittedName>
</protein>
<evidence type="ECO:0000313" key="1">
    <source>
        <dbReference type="EMBL" id="CAK9059489.1"/>
    </source>
</evidence>
<keyword evidence="2" id="KW-1185">Reference proteome</keyword>
<evidence type="ECO:0000313" key="2">
    <source>
        <dbReference type="Proteomes" id="UP001642484"/>
    </source>
</evidence>
<proteinExistence type="predicted"/>
<accession>A0ABP0N799</accession>